<sequence>MKPQKPANSESKKSLNDLSSRAAVATKRRPKKVTRQLATPAARDAIAGLENGLDVFGFTKGQFSFVDLLDAVLDLTGPATLTVATWTAASADAAFLGGWCAQGRIRQFRLLIDYSFLTRKGGADAVDEVIRNFGPGAVRVTRTHAKWGLVMGADAEIAILTSMNLNKNPRFEYLHCTWDPAVVALLAGIADEIWQSPELAVAAKMRPQEHKNIFGGLGPANAGPAAPAGGLNAELEGMDLGDFVEELDFNL</sequence>
<organism evidence="2">
    <name type="scientific">marine sediment metagenome</name>
    <dbReference type="NCBI Taxonomy" id="412755"/>
    <lineage>
        <taxon>unclassified sequences</taxon>
        <taxon>metagenomes</taxon>
        <taxon>ecological metagenomes</taxon>
    </lineage>
</organism>
<evidence type="ECO:0000313" key="2">
    <source>
        <dbReference type="EMBL" id="KKN29568.1"/>
    </source>
</evidence>
<reference evidence="2" key="1">
    <citation type="journal article" date="2015" name="Nature">
        <title>Complex archaea that bridge the gap between prokaryotes and eukaryotes.</title>
        <authorList>
            <person name="Spang A."/>
            <person name="Saw J.H."/>
            <person name="Jorgensen S.L."/>
            <person name="Zaremba-Niedzwiedzka K."/>
            <person name="Martijn J."/>
            <person name="Lind A.E."/>
            <person name="van Eijk R."/>
            <person name="Schleper C."/>
            <person name="Guy L."/>
            <person name="Ettema T.J."/>
        </authorList>
    </citation>
    <scope>NUCLEOTIDE SEQUENCE</scope>
</reference>
<name>A0A0F9SJS8_9ZZZZ</name>
<proteinExistence type="predicted"/>
<accession>A0A0F9SJS8</accession>
<dbReference type="AlphaFoldDB" id="A0A0F9SJS8"/>
<feature type="region of interest" description="Disordered" evidence="1">
    <location>
        <begin position="1"/>
        <end position="37"/>
    </location>
</feature>
<comment type="caution">
    <text evidence="2">The sequence shown here is derived from an EMBL/GenBank/DDBJ whole genome shotgun (WGS) entry which is preliminary data.</text>
</comment>
<dbReference type="EMBL" id="LAZR01002477">
    <property type="protein sequence ID" value="KKN29568.1"/>
    <property type="molecule type" value="Genomic_DNA"/>
</dbReference>
<evidence type="ECO:0000256" key="1">
    <source>
        <dbReference type="SAM" id="MobiDB-lite"/>
    </source>
</evidence>
<evidence type="ECO:0008006" key="3">
    <source>
        <dbReference type="Google" id="ProtNLM"/>
    </source>
</evidence>
<protein>
    <recommendedName>
        <fullName evidence="3">Phospholipase D-like domain-containing protein</fullName>
    </recommendedName>
</protein>
<gene>
    <name evidence="2" type="ORF">LCGC14_0842830</name>
</gene>